<dbReference type="PROSITE" id="PS51819">
    <property type="entry name" value="VOC"/>
    <property type="match status" value="1"/>
</dbReference>
<dbReference type="RefSeq" id="WP_023575782.1">
    <property type="nucleotide sequence ID" value="NZ_CBCSBQ010000004.1"/>
</dbReference>
<sequence length="131" mass="14975">MKHILFSEFILYVDNQEVSSRFYELLFRTKPTLEVPGMTEFTLSENLKIGLMPNNGIAKIITPATIHPEKGNGIPRCELYFYVENIALEYQNALQSGAKIVSETEDRNWGDRVCYFADPDGHIIAFAEKIK</sequence>
<dbReference type="Gene3D" id="3.30.720.120">
    <property type="match status" value="1"/>
</dbReference>
<dbReference type="STRING" id="329186.SAMN02927925_02112"/>
<dbReference type="InterPro" id="IPR037523">
    <property type="entry name" value="VOC_core"/>
</dbReference>
<dbReference type="InterPro" id="IPR029068">
    <property type="entry name" value="Glyas_Bleomycin-R_OHBP_Dase"/>
</dbReference>
<evidence type="ECO:0000313" key="2">
    <source>
        <dbReference type="EMBL" id="SCX14694.1"/>
    </source>
</evidence>
<dbReference type="InterPro" id="IPR025870">
    <property type="entry name" value="Glyoxalase-like_dom"/>
</dbReference>
<accession>A0A1G4W0B3</accession>
<evidence type="ECO:0000313" key="3">
    <source>
        <dbReference type="Proteomes" id="UP000182124"/>
    </source>
</evidence>
<evidence type="ECO:0000259" key="1">
    <source>
        <dbReference type="PROSITE" id="PS51819"/>
    </source>
</evidence>
<feature type="domain" description="VOC" evidence="1">
    <location>
        <begin position="1"/>
        <end position="129"/>
    </location>
</feature>
<dbReference type="SUPFAM" id="SSF54593">
    <property type="entry name" value="Glyoxalase/Bleomycin resistance protein/Dihydroxybiphenyl dioxygenase"/>
    <property type="match status" value="1"/>
</dbReference>
<dbReference type="Proteomes" id="UP000182124">
    <property type="component" value="Unassembled WGS sequence"/>
</dbReference>
<dbReference type="EMBL" id="FMTY01000005">
    <property type="protein sequence ID" value="SCX14694.1"/>
    <property type="molecule type" value="Genomic_DNA"/>
</dbReference>
<organism evidence="2 3">
    <name type="scientific">Flavobacterium saliperosum</name>
    <dbReference type="NCBI Taxonomy" id="329186"/>
    <lineage>
        <taxon>Bacteria</taxon>
        <taxon>Pseudomonadati</taxon>
        <taxon>Bacteroidota</taxon>
        <taxon>Flavobacteriia</taxon>
        <taxon>Flavobacteriales</taxon>
        <taxon>Flavobacteriaceae</taxon>
        <taxon>Flavobacterium</taxon>
    </lineage>
</organism>
<dbReference type="AlphaFoldDB" id="A0A1G4W0B3"/>
<reference evidence="2 3" key="1">
    <citation type="submission" date="2016-10" db="EMBL/GenBank/DDBJ databases">
        <authorList>
            <person name="de Groot N.N."/>
        </authorList>
    </citation>
    <scope>NUCLEOTIDE SEQUENCE [LARGE SCALE GENOMIC DNA]</scope>
    <source>
        <strain evidence="2 3">CGMCC 1.3801</strain>
    </source>
</reference>
<name>A0A1G4W0B3_9FLAO</name>
<dbReference type="Pfam" id="PF12681">
    <property type="entry name" value="Glyoxalase_2"/>
    <property type="match status" value="1"/>
</dbReference>
<protein>
    <submittedName>
        <fullName evidence="2">Glyoxalase-like domain-containing protein</fullName>
    </submittedName>
</protein>
<dbReference type="eggNOG" id="COG0346">
    <property type="taxonomic scope" value="Bacteria"/>
</dbReference>
<proteinExistence type="predicted"/>
<gene>
    <name evidence="2" type="ORF">SAMN02927925_02112</name>
</gene>
<dbReference type="Gene3D" id="3.30.720.110">
    <property type="match status" value="1"/>
</dbReference>